<evidence type="ECO:0000256" key="3">
    <source>
        <dbReference type="ARBA" id="ARBA00022448"/>
    </source>
</evidence>
<evidence type="ECO:0000256" key="6">
    <source>
        <dbReference type="ARBA" id="ARBA00022989"/>
    </source>
</evidence>
<dbReference type="RefSeq" id="WP_211545775.1">
    <property type="nucleotide sequence ID" value="NZ_JAGTUF010000001.1"/>
</dbReference>
<protein>
    <submittedName>
        <fullName evidence="10">ABC transporter permease</fullName>
    </submittedName>
</protein>
<dbReference type="EMBL" id="JAGTUF010000001">
    <property type="protein sequence ID" value="MBR9970266.1"/>
    <property type="molecule type" value="Genomic_DNA"/>
</dbReference>
<keyword evidence="6 8" id="KW-1133">Transmembrane helix</keyword>
<feature type="transmembrane region" description="Helical" evidence="8">
    <location>
        <begin position="284"/>
        <end position="306"/>
    </location>
</feature>
<feature type="domain" description="ABC transmembrane type-2" evidence="9">
    <location>
        <begin position="133"/>
        <end position="369"/>
    </location>
</feature>
<evidence type="ECO:0000313" key="10">
    <source>
        <dbReference type="EMBL" id="MBR9970266.1"/>
    </source>
</evidence>
<keyword evidence="11" id="KW-1185">Reference proteome</keyword>
<evidence type="ECO:0000256" key="7">
    <source>
        <dbReference type="ARBA" id="ARBA00023136"/>
    </source>
</evidence>
<dbReference type="PANTHER" id="PTHR30294">
    <property type="entry name" value="MEMBRANE COMPONENT OF ABC TRANSPORTER YHHJ-RELATED"/>
    <property type="match status" value="1"/>
</dbReference>
<comment type="subcellular location">
    <subcellularLocation>
        <location evidence="1">Cell membrane</location>
        <topology evidence="1">Multi-pass membrane protein</topology>
    </subcellularLocation>
</comment>
<dbReference type="Pfam" id="PF12698">
    <property type="entry name" value="ABC2_membrane_3"/>
    <property type="match status" value="1"/>
</dbReference>
<feature type="transmembrane region" description="Helical" evidence="8">
    <location>
        <begin position="21"/>
        <end position="42"/>
    </location>
</feature>
<evidence type="ECO:0000313" key="11">
    <source>
        <dbReference type="Proteomes" id="UP000680714"/>
    </source>
</evidence>
<organism evidence="10 11">
    <name type="scientific">Magnetospirillum sulfuroxidans</name>
    <dbReference type="NCBI Taxonomy" id="611300"/>
    <lineage>
        <taxon>Bacteria</taxon>
        <taxon>Pseudomonadati</taxon>
        <taxon>Pseudomonadota</taxon>
        <taxon>Alphaproteobacteria</taxon>
        <taxon>Rhodospirillales</taxon>
        <taxon>Rhodospirillaceae</taxon>
        <taxon>Magnetospirillum</taxon>
    </lineage>
</organism>
<dbReference type="InterPro" id="IPR013525">
    <property type="entry name" value="ABC2_TM"/>
</dbReference>
<keyword evidence="3" id="KW-0813">Transport</keyword>
<dbReference type="Proteomes" id="UP000680714">
    <property type="component" value="Unassembled WGS sequence"/>
</dbReference>
<dbReference type="PANTHER" id="PTHR30294:SF29">
    <property type="entry name" value="MULTIDRUG ABC TRANSPORTER PERMEASE YBHS-RELATED"/>
    <property type="match status" value="1"/>
</dbReference>
<evidence type="ECO:0000256" key="1">
    <source>
        <dbReference type="ARBA" id="ARBA00004651"/>
    </source>
</evidence>
<evidence type="ECO:0000256" key="8">
    <source>
        <dbReference type="SAM" id="Phobius"/>
    </source>
</evidence>
<keyword evidence="5 8" id="KW-0812">Transmembrane</keyword>
<name>A0ABS5I769_9PROT</name>
<evidence type="ECO:0000256" key="2">
    <source>
        <dbReference type="ARBA" id="ARBA00007783"/>
    </source>
</evidence>
<feature type="transmembrane region" description="Helical" evidence="8">
    <location>
        <begin position="225"/>
        <end position="247"/>
    </location>
</feature>
<gene>
    <name evidence="10" type="ORF">KEC16_00885</name>
</gene>
<keyword evidence="4" id="KW-1003">Cell membrane</keyword>
<feature type="transmembrane region" description="Helical" evidence="8">
    <location>
        <begin position="176"/>
        <end position="199"/>
    </location>
</feature>
<evidence type="ECO:0000259" key="9">
    <source>
        <dbReference type="PROSITE" id="PS51012"/>
    </source>
</evidence>
<evidence type="ECO:0000256" key="5">
    <source>
        <dbReference type="ARBA" id="ARBA00022692"/>
    </source>
</evidence>
<feature type="transmembrane region" description="Helical" evidence="8">
    <location>
        <begin position="253"/>
        <end position="277"/>
    </location>
</feature>
<accession>A0ABS5I769</accession>
<dbReference type="PROSITE" id="PS51012">
    <property type="entry name" value="ABC_TM2"/>
    <property type="match status" value="1"/>
</dbReference>
<proteinExistence type="inferred from homology"/>
<feature type="transmembrane region" description="Helical" evidence="8">
    <location>
        <begin position="343"/>
        <end position="363"/>
    </location>
</feature>
<comment type="similarity">
    <text evidence="2">Belongs to the ABC-2 integral membrane protein family.</text>
</comment>
<sequence length="371" mass="40525">MNRRRLLALMVKEVLQIRRDLSSLYIAFVLPLVLLLLIGYGVSLDAKDIRLAVVLEQPTPKATSLVAAFRNSTFFTVTELRQRQLAEAGMVAGRYRGVVLLGNDFDALVGRGQQAAIQVLLDGTDANTARLTKGYVEGVWTKWLGHEARAAGQSLTLPISAETRVWFNPALESRHFLIPGLIAIIMTLTGTILTALVVAREWERGTMEALIATPVGRLELLVGKLAPYFVLGMGGMALSVLVGLVVYDVPLRGSVWVLALSSSLYMVAALSMGLLISTIARNQFVAGQVAIVAAFMPAFMLSGFVFEPSSMPLWVDLLSRVVAARYFVTILQTLFLAGDVWSVVWPNCLALTAIAAFFLALTWKRTRKSLE</sequence>
<evidence type="ECO:0000256" key="4">
    <source>
        <dbReference type="ARBA" id="ARBA00022475"/>
    </source>
</evidence>
<keyword evidence="7 8" id="KW-0472">Membrane</keyword>
<comment type="caution">
    <text evidence="10">The sequence shown here is derived from an EMBL/GenBank/DDBJ whole genome shotgun (WGS) entry which is preliminary data.</text>
</comment>
<dbReference type="InterPro" id="IPR051449">
    <property type="entry name" value="ABC-2_transporter_component"/>
</dbReference>
<reference evidence="10 11" key="1">
    <citation type="submission" date="2021-04" db="EMBL/GenBank/DDBJ databases">
        <title>Magnetospirillum sulfuroxidans sp. nov., a facultative chemolithoautotrophic sulfur-oxidizing alphaproteobacterium isolated from freshwater sediment and proposals for Paramagetospirillum gen. nov., and Magnetospirillaceae fam. nov.</title>
        <authorList>
            <person name="Koziaeva V."/>
            <person name="Geelhoed J.S."/>
            <person name="Sorokin D.Y."/>
            <person name="Grouzdev D.S."/>
        </authorList>
    </citation>
    <scope>NUCLEOTIDE SEQUENCE [LARGE SCALE GENOMIC DNA]</scope>
    <source>
        <strain evidence="10 11">J10</strain>
    </source>
</reference>
<dbReference type="InterPro" id="IPR047817">
    <property type="entry name" value="ABC2_TM_bact-type"/>
</dbReference>